<accession>A0A7I7UIR5</accession>
<dbReference type="RefSeq" id="WP_235674511.1">
    <property type="nucleotide sequence ID" value="NZ_AP022599.1"/>
</dbReference>
<dbReference type="Proteomes" id="UP000467252">
    <property type="component" value="Chromosome"/>
</dbReference>
<dbReference type="InterPro" id="IPR011335">
    <property type="entry name" value="Restrct_endonuc-II-like"/>
</dbReference>
<keyword evidence="2" id="KW-1185">Reference proteome</keyword>
<dbReference type="EMBL" id="AP022599">
    <property type="protein sequence ID" value="BBY80589.1"/>
    <property type="molecule type" value="Genomic_DNA"/>
</dbReference>
<evidence type="ECO:0000313" key="1">
    <source>
        <dbReference type="EMBL" id="BBY80589.1"/>
    </source>
</evidence>
<evidence type="ECO:0008006" key="3">
    <source>
        <dbReference type="Google" id="ProtNLM"/>
    </source>
</evidence>
<evidence type="ECO:0000313" key="2">
    <source>
        <dbReference type="Proteomes" id="UP000467252"/>
    </source>
</evidence>
<organism evidence="1 2">
    <name type="scientific">Mycolicibacterium pulveris</name>
    <name type="common">Mycobacterium pulveris</name>
    <dbReference type="NCBI Taxonomy" id="36813"/>
    <lineage>
        <taxon>Bacteria</taxon>
        <taxon>Bacillati</taxon>
        <taxon>Actinomycetota</taxon>
        <taxon>Actinomycetes</taxon>
        <taxon>Mycobacteriales</taxon>
        <taxon>Mycobacteriaceae</taxon>
        <taxon>Mycolicibacterium</taxon>
    </lineage>
</organism>
<name>A0A7I7UIR5_MYCPV</name>
<gene>
    <name evidence="1" type="ORF">MPUL_17470</name>
</gene>
<proteinExistence type="predicted"/>
<dbReference type="AlphaFoldDB" id="A0A7I7UIR5"/>
<sequence>MAAQARPIPMRPFIGSEAVAAGVVNRYQLATRHDAVFRNVYVPSGYVVAPVDKAVAAWLWSERRATAAGLSAAALHGMQWIDAHLPAEINQPHRHKTKGILLHSDKLADDEVCVVNGIPATTAARTAYDLGRRRGLTTAVIRLDALMQATDLKPPDIQLLADRHRGARGIVQLREAISLSDAGAESPQETRTRLILTRAGLRPQCTQLEVFNEFGVFVGRIDMGWDDWCVGVEYDGIQHWTDPQVRERDIEKQAKFQALGWRIIRVSANMLRNRPDVIIGRTRAALRAAGAPY</sequence>
<dbReference type="SUPFAM" id="SSF52980">
    <property type="entry name" value="Restriction endonuclease-like"/>
    <property type="match status" value="1"/>
</dbReference>
<reference evidence="1 2" key="1">
    <citation type="journal article" date="2019" name="Emerg. Microbes Infect.">
        <title>Comprehensive subspecies identification of 175 nontuberculous mycobacteria species based on 7547 genomic profiles.</title>
        <authorList>
            <person name="Matsumoto Y."/>
            <person name="Kinjo T."/>
            <person name="Motooka D."/>
            <person name="Nabeya D."/>
            <person name="Jung N."/>
            <person name="Uechi K."/>
            <person name="Horii T."/>
            <person name="Iida T."/>
            <person name="Fujita J."/>
            <person name="Nakamura S."/>
        </authorList>
    </citation>
    <scope>NUCLEOTIDE SEQUENCE [LARGE SCALE GENOMIC DNA]</scope>
    <source>
        <strain evidence="1 2">JCM 6370</strain>
    </source>
</reference>
<dbReference type="Gene3D" id="3.40.960.10">
    <property type="entry name" value="VSR Endonuclease"/>
    <property type="match status" value="1"/>
</dbReference>
<protein>
    <recommendedName>
        <fullName evidence="3">DUF559 domain-containing protein</fullName>
    </recommendedName>
</protein>